<name>A0A6N7Y525_9FIRM</name>
<keyword evidence="2" id="KW-0812">Transmembrane</keyword>
<dbReference type="InterPro" id="IPR000045">
    <property type="entry name" value="Prepilin_IV_endopep_pep"/>
</dbReference>
<evidence type="ECO:0000256" key="2">
    <source>
        <dbReference type="SAM" id="Phobius"/>
    </source>
</evidence>
<dbReference type="Proteomes" id="UP000433359">
    <property type="component" value="Unassembled WGS sequence"/>
</dbReference>
<dbReference type="AlphaFoldDB" id="A0A6N7Y525"/>
<gene>
    <name evidence="4" type="ORF">FYJ25_13265</name>
</gene>
<reference evidence="4 5" key="1">
    <citation type="submission" date="2019-08" db="EMBL/GenBank/DDBJ databases">
        <title>In-depth cultivation of the pig gut microbiome towards novel bacterial diversity and tailored functional studies.</title>
        <authorList>
            <person name="Wylensek D."/>
            <person name="Hitch T.C.A."/>
            <person name="Clavel T."/>
        </authorList>
    </citation>
    <scope>NUCLEOTIDE SEQUENCE [LARGE SCALE GENOMIC DNA]</scope>
    <source>
        <strain evidence="4 5">BSM-383-APC-4H</strain>
    </source>
</reference>
<dbReference type="Pfam" id="PF01478">
    <property type="entry name" value="Peptidase_A24"/>
    <property type="match status" value="1"/>
</dbReference>
<evidence type="ECO:0000313" key="4">
    <source>
        <dbReference type="EMBL" id="MSU83266.1"/>
    </source>
</evidence>
<feature type="domain" description="Prepilin type IV endopeptidase peptidase" evidence="3">
    <location>
        <begin position="36"/>
        <end position="140"/>
    </location>
</feature>
<dbReference type="GO" id="GO:0005886">
    <property type="term" value="C:plasma membrane"/>
    <property type="evidence" value="ECO:0007669"/>
    <property type="project" value="TreeGrafter"/>
</dbReference>
<accession>A0A6N7Y525</accession>
<evidence type="ECO:0000259" key="3">
    <source>
        <dbReference type="Pfam" id="PF01478"/>
    </source>
</evidence>
<organism evidence="4 5">
    <name type="scientific">Anaerobutyricum soehngenii</name>
    <dbReference type="NCBI Taxonomy" id="105843"/>
    <lineage>
        <taxon>Bacteria</taxon>
        <taxon>Bacillati</taxon>
        <taxon>Bacillota</taxon>
        <taxon>Clostridia</taxon>
        <taxon>Lachnospirales</taxon>
        <taxon>Lachnospiraceae</taxon>
        <taxon>Anaerobutyricum</taxon>
    </lineage>
</organism>
<comment type="caution">
    <text evidence="4">The sequence shown here is derived from an EMBL/GenBank/DDBJ whole genome shotgun (WGS) entry which is preliminary data.</text>
</comment>
<feature type="transmembrane region" description="Helical" evidence="2">
    <location>
        <begin position="84"/>
        <end position="105"/>
    </location>
</feature>
<dbReference type="PANTHER" id="PTHR30487:SF0">
    <property type="entry name" value="PREPILIN LEADER PEPTIDASE_N-METHYLTRANSFERASE-RELATED"/>
    <property type="match status" value="1"/>
</dbReference>
<sequence length="175" mass="19282">MRIRKDRDKNKNNKVKQECCGILEREEQILRLVTVIVIFGILLLISIVDFKIHMIPDQLNMLLFLAGIWSSFVFQKITITGRVFGIFVVSIPFFIIAVLSSGGLGGGDIKLMAASGVLLGVTGNVFAACFGLLLGGFCGLFLLLTKRIGYKECFALGPFLCLGIAIVFFQINFLQ</sequence>
<proteinExistence type="inferred from homology"/>
<feature type="transmembrane region" description="Helical" evidence="2">
    <location>
        <begin position="125"/>
        <end position="144"/>
    </location>
</feature>
<comment type="similarity">
    <text evidence="1">Belongs to the peptidase A24 family.</text>
</comment>
<feature type="transmembrane region" description="Helical" evidence="2">
    <location>
        <begin position="59"/>
        <end position="77"/>
    </location>
</feature>
<dbReference type="GO" id="GO:0004190">
    <property type="term" value="F:aspartic-type endopeptidase activity"/>
    <property type="evidence" value="ECO:0007669"/>
    <property type="project" value="InterPro"/>
</dbReference>
<feature type="transmembrane region" description="Helical" evidence="2">
    <location>
        <begin position="153"/>
        <end position="173"/>
    </location>
</feature>
<dbReference type="InterPro" id="IPR050882">
    <property type="entry name" value="Prepilin_peptidase/N-MTase"/>
</dbReference>
<feature type="transmembrane region" description="Helical" evidence="2">
    <location>
        <begin position="29"/>
        <end position="47"/>
    </location>
</feature>
<dbReference type="EMBL" id="VULP01000037">
    <property type="protein sequence ID" value="MSU83266.1"/>
    <property type="molecule type" value="Genomic_DNA"/>
</dbReference>
<dbReference type="GO" id="GO:0006465">
    <property type="term" value="P:signal peptide processing"/>
    <property type="evidence" value="ECO:0007669"/>
    <property type="project" value="TreeGrafter"/>
</dbReference>
<keyword evidence="2" id="KW-0472">Membrane</keyword>
<dbReference type="PANTHER" id="PTHR30487">
    <property type="entry name" value="TYPE 4 PREPILIN-LIKE PROTEINS LEADER PEPTIDE-PROCESSING ENZYME"/>
    <property type="match status" value="1"/>
</dbReference>
<evidence type="ECO:0000313" key="5">
    <source>
        <dbReference type="Proteomes" id="UP000433359"/>
    </source>
</evidence>
<protein>
    <submittedName>
        <fullName evidence="4">Prepilin peptidase</fullName>
    </submittedName>
</protein>
<keyword evidence="2" id="KW-1133">Transmembrane helix</keyword>
<dbReference type="Gene3D" id="1.20.120.1220">
    <property type="match status" value="1"/>
</dbReference>
<evidence type="ECO:0000256" key="1">
    <source>
        <dbReference type="ARBA" id="ARBA00005801"/>
    </source>
</evidence>